<evidence type="ECO:0000256" key="2">
    <source>
        <dbReference type="SAM" id="MobiDB-lite"/>
    </source>
</evidence>
<evidence type="ECO:0000313" key="4">
    <source>
        <dbReference type="Proteomes" id="UP000002296"/>
    </source>
</evidence>
<dbReference type="AlphaFoldDB" id="Q4CZR9"/>
<organism evidence="3 4">
    <name type="scientific">Trypanosoma cruzi (strain CL Brener)</name>
    <dbReference type="NCBI Taxonomy" id="353153"/>
    <lineage>
        <taxon>Eukaryota</taxon>
        <taxon>Discoba</taxon>
        <taxon>Euglenozoa</taxon>
        <taxon>Kinetoplastea</taxon>
        <taxon>Metakinetoplastina</taxon>
        <taxon>Trypanosomatida</taxon>
        <taxon>Trypanosomatidae</taxon>
        <taxon>Trypanosoma</taxon>
        <taxon>Schizotrypanum</taxon>
    </lineage>
</organism>
<gene>
    <name evidence="3" type="ORF">Tc00.1047053503903.10</name>
</gene>
<proteinExistence type="predicted"/>
<accession>Q4CZR9</accession>
<reference evidence="3 4" key="1">
    <citation type="journal article" date="2005" name="Science">
        <title>The genome sequence of Trypanosoma cruzi, etiologic agent of Chagas disease.</title>
        <authorList>
            <person name="El-Sayed N.M."/>
            <person name="Myler P.J."/>
            <person name="Bartholomeu D.C."/>
            <person name="Nilsson D."/>
            <person name="Aggarwal G."/>
            <person name="Tran A.N."/>
            <person name="Ghedin E."/>
            <person name="Worthey E.A."/>
            <person name="Delcher A.L."/>
            <person name="Blandin G."/>
            <person name="Westenberger S.J."/>
            <person name="Caler E."/>
            <person name="Cerqueira G.C."/>
            <person name="Branche C."/>
            <person name="Haas B."/>
            <person name="Anupama A."/>
            <person name="Arner E."/>
            <person name="Aslund L."/>
            <person name="Attipoe P."/>
            <person name="Bontempi E."/>
            <person name="Bringaud F."/>
            <person name="Burton P."/>
            <person name="Cadag E."/>
            <person name="Campbell D.A."/>
            <person name="Carrington M."/>
            <person name="Crabtree J."/>
            <person name="Darban H."/>
            <person name="da Silveira J.F."/>
            <person name="de Jong P."/>
            <person name="Edwards K."/>
            <person name="Englund P.T."/>
            <person name="Fazelina G."/>
            <person name="Feldblyum T."/>
            <person name="Ferella M."/>
            <person name="Frasch A.C."/>
            <person name="Gull K."/>
            <person name="Horn D."/>
            <person name="Hou L."/>
            <person name="Huang Y."/>
            <person name="Kindlund E."/>
            <person name="Klingbeil M."/>
            <person name="Kluge S."/>
            <person name="Koo H."/>
            <person name="Lacerda D."/>
            <person name="Levin M.J."/>
            <person name="Lorenzi H."/>
            <person name="Louie T."/>
            <person name="Machado C.R."/>
            <person name="McCulloch R."/>
            <person name="McKenna A."/>
            <person name="Mizuno Y."/>
            <person name="Mottram J.C."/>
            <person name="Nelson S."/>
            <person name="Ochaya S."/>
            <person name="Osoegawa K."/>
            <person name="Pai G."/>
            <person name="Parsons M."/>
            <person name="Pentony M."/>
            <person name="Pettersson U."/>
            <person name="Pop M."/>
            <person name="Ramirez J.L."/>
            <person name="Rinta J."/>
            <person name="Robertson L."/>
            <person name="Salzberg S.L."/>
            <person name="Sanchez D.O."/>
            <person name="Seyler A."/>
            <person name="Sharma R."/>
            <person name="Shetty J."/>
            <person name="Simpson A.J."/>
            <person name="Sisk E."/>
            <person name="Tammi M.T."/>
            <person name="Tarleton R."/>
            <person name="Teixeira S."/>
            <person name="Van Aken S."/>
            <person name="Vogt C."/>
            <person name="Ward P.N."/>
            <person name="Wickstead B."/>
            <person name="Wortman J."/>
            <person name="White O."/>
            <person name="Fraser C.M."/>
            <person name="Stuart K.D."/>
            <person name="Andersson B."/>
        </authorList>
    </citation>
    <scope>NUCLEOTIDE SEQUENCE [LARGE SCALE GENOMIC DNA]</scope>
    <source>
        <strain evidence="3 4">CL Brener</strain>
    </source>
</reference>
<dbReference type="GeneID" id="3537875"/>
<name>Q4CZR9_TRYCC</name>
<feature type="compositionally biased region" description="Basic and acidic residues" evidence="2">
    <location>
        <begin position="157"/>
        <end position="169"/>
    </location>
</feature>
<comment type="caution">
    <text evidence="3">The sequence shown here is derived from an EMBL/GenBank/DDBJ whole genome shotgun (WGS) entry which is preliminary data.</text>
</comment>
<keyword evidence="4" id="KW-1185">Reference proteome</keyword>
<dbReference type="RefSeq" id="XP_807616.1">
    <property type="nucleotide sequence ID" value="XM_802523.1"/>
</dbReference>
<evidence type="ECO:0008006" key="5">
    <source>
        <dbReference type="Google" id="ProtNLM"/>
    </source>
</evidence>
<protein>
    <recommendedName>
        <fullName evidence="5">Biogenesis of lysosome-related organelles complex 1 subunit 7</fullName>
    </recommendedName>
</protein>
<sequence>MKEEGKEATCTLNANARHVVDGISALLKPALGVEHIARSVLLQQQRLLREIESLNDELENNRTHFETLNEAQREKLDIISAKIARCRSSAALLFRRLSEIKERLLRVHDVILQRRLKKPLEKVAPGEEPVTTPSEQGNVAVVLFATEEVEASSQLNRHPEDVDNQHDEAVLPAEGEAHDE</sequence>
<dbReference type="KEGG" id="tcr:503903.10"/>
<evidence type="ECO:0000256" key="1">
    <source>
        <dbReference type="SAM" id="Coils"/>
    </source>
</evidence>
<dbReference type="SMR" id="Q4CZR9"/>
<keyword evidence="1" id="KW-0175">Coiled coil</keyword>
<dbReference type="Proteomes" id="UP000002296">
    <property type="component" value="Unassembled WGS sequence"/>
</dbReference>
<feature type="region of interest" description="Disordered" evidence="2">
    <location>
        <begin position="150"/>
        <end position="180"/>
    </location>
</feature>
<feature type="coiled-coil region" evidence="1">
    <location>
        <begin position="37"/>
        <end position="75"/>
    </location>
</feature>
<evidence type="ECO:0000313" key="3">
    <source>
        <dbReference type="EMBL" id="EAN85765.1"/>
    </source>
</evidence>
<dbReference type="PaxDb" id="353153-Q4CZR9"/>
<dbReference type="OMA" id="VESSTWH"/>
<dbReference type="EMBL" id="AAHK01001354">
    <property type="protein sequence ID" value="EAN85765.1"/>
    <property type="molecule type" value="Genomic_DNA"/>
</dbReference>
<dbReference type="InParanoid" id="Q4CZR9"/>